<sequence length="353" mass="39830">MITKEDLSSVEKCTVLCAILWFEEDTNLTEKQLTKAFKNINTLYGQLYVMGTNLTSLRFLAPLETIECHDCGGIIMERNEELIEVGMTRLKSVDCPVFFIDMDSKTERLNIPNLKSLTYTGGVEFFAAINSHWIDGVCLPKDEARMLMAVPFPGKVYFLVKLCEPKFDDKECKTPGKGCVEIFGNVKIGPGFPLETMKDVEVIYGSLTINGTNFETSLTVIDNRNLVDANFPKLEKFHSQAMDEVVFTNNTLELLLDTKLCYKYRDLSITHSEKILFNNETCEQNEEKVPARNKTYFDMKSISATTMGPVLEDNTSSEIDVVSPTEAAPAGNNNFCSRESFMIIVLFVKFAYL</sequence>
<dbReference type="InterPro" id="IPR036941">
    <property type="entry name" value="Rcpt_L-dom_sf"/>
</dbReference>
<dbReference type="SUPFAM" id="SSF52058">
    <property type="entry name" value="L domain-like"/>
    <property type="match status" value="2"/>
</dbReference>
<proteinExistence type="predicted"/>
<dbReference type="InterPro" id="IPR000494">
    <property type="entry name" value="Rcpt_L-dom"/>
</dbReference>
<dbReference type="EMBL" id="GL379812">
    <property type="protein sequence ID" value="EGT44226.1"/>
    <property type="molecule type" value="Genomic_DNA"/>
</dbReference>
<dbReference type="HOGENOM" id="CLU_028064_0_0_1"/>
<evidence type="ECO:0000313" key="3">
    <source>
        <dbReference type="Proteomes" id="UP000008068"/>
    </source>
</evidence>
<organism evidence="3">
    <name type="scientific">Caenorhabditis brenneri</name>
    <name type="common">Nematode worm</name>
    <dbReference type="NCBI Taxonomy" id="135651"/>
    <lineage>
        <taxon>Eukaryota</taxon>
        <taxon>Metazoa</taxon>
        <taxon>Ecdysozoa</taxon>
        <taxon>Nematoda</taxon>
        <taxon>Chromadorea</taxon>
        <taxon>Rhabditida</taxon>
        <taxon>Rhabditina</taxon>
        <taxon>Rhabditomorpha</taxon>
        <taxon>Rhabditoidea</taxon>
        <taxon>Rhabditidae</taxon>
        <taxon>Peloderinae</taxon>
        <taxon>Caenorhabditis</taxon>
    </lineage>
</organism>
<dbReference type="Pfam" id="PF01030">
    <property type="entry name" value="Recep_L_domain"/>
    <property type="match status" value="1"/>
</dbReference>
<reference evidence="3" key="1">
    <citation type="submission" date="2011-07" db="EMBL/GenBank/DDBJ databases">
        <authorList>
            <consortium name="Caenorhabditis brenneri Sequencing and Analysis Consortium"/>
            <person name="Wilson R.K."/>
        </authorList>
    </citation>
    <scope>NUCLEOTIDE SEQUENCE [LARGE SCALE GENOMIC DNA]</scope>
    <source>
        <strain evidence="3">PB2801</strain>
    </source>
</reference>
<dbReference type="PANTHER" id="PTHR21662:SF59">
    <property type="entry name" value="RECEPTOR PROTEIN-TYROSINE KINASE"/>
    <property type="match status" value="1"/>
</dbReference>
<dbReference type="InterPro" id="IPR053079">
    <property type="entry name" value="SPS2_domain"/>
</dbReference>
<keyword evidence="3" id="KW-1185">Reference proteome</keyword>
<gene>
    <name evidence="2" type="ORF">CAEBREN_02930</name>
</gene>
<dbReference type="Proteomes" id="UP000008068">
    <property type="component" value="Unassembled WGS sequence"/>
</dbReference>
<accession>G0MUG3</accession>
<name>G0MUG3_CAEBE</name>
<dbReference type="Gene3D" id="3.80.20.20">
    <property type="entry name" value="Receptor L-domain"/>
    <property type="match status" value="1"/>
</dbReference>
<evidence type="ECO:0000259" key="1">
    <source>
        <dbReference type="Pfam" id="PF01030"/>
    </source>
</evidence>
<protein>
    <recommendedName>
        <fullName evidence="1">Receptor L-domain domain-containing protein</fullName>
    </recommendedName>
</protein>
<feature type="domain" description="Receptor L-domain" evidence="1">
    <location>
        <begin position="13"/>
        <end position="94"/>
    </location>
</feature>
<evidence type="ECO:0000313" key="2">
    <source>
        <dbReference type="EMBL" id="EGT44226.1"/>
    </source>
</evidence>
<dbReference type="InParanoid" id="G0MUG3"/>
<dbReference type="AlphaFoldDB" id="G0MUG3"/>
<dbReference type="PANTHER" id="PTHR21662">
    <property type="entry name" value="RECEPTOR PROTEIN-TYROSINE KINASE"/>
    <property type="match status" value="1"/>
</dbReference>